<dbReference type="SMART" id="SM00365">
    <property type="entry name" value="LRR_SD22"/>
    <property type="match status" value="8"/>
</dbReference>
<keyword evidence="4" id="KW-1003">Cell membrane</keyword>
<dbReference type="Pfam" id="PF00560">
    <property type="entry name" value="LRR_1"/>
    <property type="match status" value="5"/>
</dbReference>
<dbReference type="PROSITE" id="PS00107">
    <property type="entry name" value="PROTEIN_KINASE_ATP"/>
    <property type="match status" value="1"/>
</dbReference>
<feature type="transmembrane region" description="Helical" evidence="22">
    <location>
        <begin position="850"/>
        <end position="871"/>
    </location>
</feature>
<keyword evidence="7" id="KW-0433">Leucine-rich repeat</keyword>
<comment type="catalytic activity">
    <reaction evidence="19">
        <text>L-threonyl-[protein] + ATP = O-phospho-L-threonyl-[protein] + ADP + H(+)</text>
        <dbReference type="Rhea" id="RHEA:46608"/>
        <dbReference type="Rhea" id="RHEA-COMP:11060"/>
        <dbReference type="Rhea" id="RHEA-COMP:11605"/>
        <dbReference type="ChEBI" id="CHEBI:15378"/>
        <dbReference type="ChEBI" id="CHEBI:30013"/>
        <dbReference type="ChEBI" id="CHEBI:30616"/>
        <dbReference type="ChEBI" id="CHEBI:61977"/>
        <dbReference type="ChEBI" id="CHEBI:456216"/>
        <dbReference type="EC" id="2.7.11.1"/>
    </reaction>
</comment>
<keyword evidence="15 22" id="KW-1133">Transmembrane helix</keyword>
<dbReference type="PROSITE" id="PS00108">
    <property type="entry name" value="PROTEIN_KINASE_ST"/>
    <property type="match status" value="1"/>
</dbReference>
<keyword evidence="6" id="KW-0597">Phosphoprotein</keyword>
<dbReference type="SMART" id="SM00369">
    <property type="entry name" value="LRR_TYP"/>
    <property type="match status" value="11"/>
</dbReference>
<dbReference type="InterPro" id="IPR055414">
    <property type="entry name" value="LRR_R13L4/SHOC2-like"/>
</dbReference>
<dbReference type="Gene3D" id="3.80.10.10">
    <property type="entry name" value="Ribonuclease Inhibitor"/>
    <property type="match status" value="6"/>
</dbReference>
<evidence type="ECO:0000256" key="1">
    <source>
        <dbReference type="ARBA" id="ARBA00004162"/>
    </source>
</evidence>
<evidence type="ECO:0000256" key="2">
    <source>
        <dbReference type="ARBA" id="ARBA00008684"/>
    </source>
</evidence>
<keyword evidence="16 22" id="KW-0472">Membrane</keyword>
<evidence type="ECO:0000313" key="24">
    <source>
        <dbReference type="EMBL" id="KAJ7968725.1"/>
    </source>
</evidence>
<dbReference type="FunFam" id="3.80.10.10:FF:000233">
    <property type="entry name" value="Leucine-rich repeat receptor-like protein kinase TDR"/>
    <property type="match status" value="1"/>
</dbReference>
<keyword evidence="18" id="KW-0325">Glycoprotein</keyword>
<keyword evidence="8" id="KW-0808">Transferase</keyword>
<evidence type="ECO:0000256" key="4">
    <source>
        <dbReference type="ARBA" id="ARBA00022475"/>
    </source>
</evidence>
<dbReference type="GO" id="GO:0005524">
    <property type="term" value="F:ATP binding"/>
    <property type="evidence" value="ECO:0007669"/>
    <property type="project" value="UniProtKB-UniRule"/>
</dbReference>
<gene>
    <name evidence="24" type="ORF">O6P43_012786</name>
</gene>
<evidence type="ECO:0000256" key="17">
    <source>
        <dbReference type="ARBA" id="ARBA00023170"/>
    </source>
</evidence>
<keyword evidence="14 21" id="KW-0067">ATP-binding</keyword>
<evidence type="ECO:0000256" key="16">
    <source>
        <dbReference type="ARBA" id="ARBA00023136"/>
    </source>
</evidence>
<dbReference type="GO" id="GO:0004674">
    <property type="term" value="F:protein serine/threonine kinase activity"/>
    <property type="evidence" value="ECO:0007669"/>
    <property type="project" value="UniProtKB-KW"/>
</dbReference>
<evidence type="ECO:0000256" key="15">
    <source>
        <dbReference type="ARBA" id="ARBA00022989"/>
    </source>
</evidence>
<evidence type="ECO:0000256" key="10">
    <source>
        <dbReference type="ARBA" id="ARBA00022729"/>
    </source>
</evidence>
<comment type="caution">
    <text evidence="24">The sequence shown here is derived from an EMBL/GenBank/DDBJ whole genome shotgun (WGS) entry which is preliminary data.</text>
</comment>
<dbReference type="InterPro" id="IPR001245">
    <property type="entry name" value="Ser-Thr/Tyr_kinase_cat_dom"/>
</dbReference>
<dbReference type="KEGG" id="qsa:O6P43_012786"/>
<dbReference type="InterPro" id="IPR000719">
    <property type="entry name" value="Prot_kinase_dom"/>
</dbReference>
<evidence type="ECO:0000256" key="6">
    <source>
        <dbReference type="ARBA" id="ARBA00022553"/>
    </source>
</evidence>
<comment type="catalytic activity">
    <reaction evidence="20">
        <text>L-seryl-[protein] + ATP = O-phospho-L-seryl-[protein] + ADP + H(+)</text>
        <dbReference type="Rhea" id="RHEA:17989"/>
        <dbReference type="Rhea" id="RHEA-COMP:9863"/>
        <dbReference type="Rhea" id="RHEA-COMP:11604"/>
        <dbReference type="ChEBI" id="CHEBI:15378"/>
        <dbReference type="ChEBI" id="CHEBI:29999"/>
        <dbReference type="ChEBI" id="CHEBI:30616"/>
        <dbReference type="ChEBI" id="CHEBI:83421"/>
        <dbReference type="ChEBI" id="CHEBI:456216"/>
        <dbReference type="EC" id="2.7.11.1"/>
    </reaction>
</comment>
<evidence type="ECO:0000256" key="21">
    <source>
        <dbReference type="PROSITE-ProRule" id="PRU10141"/>
    </source>
</evidence>
<dbReference type="PANTHER" id="PTHR48056">
    <property type="entry name" value="LRR RECEPTOR-LIKE SERINE/THREONINE-PROTEIN KINASE-RELATED"/>
    <property type="match status" value="1"/>
</dbReference>
<dbReference type="AlphaFoldDB" id="A0AAD7M4T7"/>
<dbReference type="InterPro" id="IPR013210">
    <property type="entry name" value="LRR_N_plant-typ"/>
</dbReference>
<feature type="binding site" evidence="21">
    <location>
        <position position="932"/>
    </location>
    <ligand>
        <name>ATP</name>
        <dbReference type="ChEBI" id="CHEBI:30616"/>
    </ligand>
</feature>
<dbReference type="PROSITE" id="PS50011">
    <property type="entry name" value="PROTEIN_KINASE_DOM"/>
    <property type="match status" value="1"/>
</dbReference>
<evidence type="ECO:0000256" key="9">
    <source>
        <dbReference type="ARBA" id="ARBA00022692"/>
    </source>
</evidence>
<evidence type="ECO:0000256" key="20">
    <source>
        <dbReference type="ARBA" id="ARBA00048679"/>
    </source>
</evidence>
<dbReference type="InterPro" id="IPR003591">
    <property type="entry name" value="Leu-rich_rpt_typical-subtyp"/>
</dbReference>
<dbReference type="CDD" id="cd14066">
    <property type="entry name" value="STKc_IRAK"/>
    <property type="match status" value="1"/>
</dbReference>
<dbReference type="GO" id="GO:0009791">
    <property type="term" value="P:post-embryonic development"/>
    <property type="evidence" value="ECO:0007669"/>
    <property type="project" value="UniProtKB-ARBA"/>
</dbReference>
<evidence type="ECO:0000256" key="11">
    <source>
        <dbReference type="ARBA" id="ARBA00022737"/>
    </source>
</evidence>
<evidence type="ECO:0000313" key="25">
    <source>
        <dbReference type="Proteomes" id="UP001163823"/>
    </source>
</evidence>
<dbReference type="InterPro" id="IPR011009">
    <property type="entry name" value="Kinase-like_dom_sf"/>
</dbReference>
<dbReference type="FunFam" id="3.80.10.10:FF:000627">
    <property type="entry name" value="Probable leucine-rich repeat receptor-like protein kinase At2g33170"/>
    <property type="match status" value="1"/>
</dbReference>
<evidence type="ECO:0000259" key="23">
    <source>
        <dbReference type="PROSITE" id="PS50011"/>
    </source>
</evidence>
<dbReference type="Pfam" id="PF07714">
    <property type="entry name" value="PK_Tyr_Ser-Thr"/>
    <property type="match status" value="1"/>
</dbReference>
<proteinExistence type="inferred from homology"/>
<comment type="subcellular location">
    <subcellularLocation>
        <location evidence="1">Cell membrane</location>
        <topology evidence="1">Single-pass membrane protein</topology>
    </subcellularLocation>
</comment>
<dbReference type="SMART" id="SM00220">
    <property type="entry name" value="S_TKc"/>
    <property type="match status" value="1"/>
</dbReference>
<dbReference type="FunFam" id="3.30.200.20:FF:000661">
    <property type="entry name" value="Serine-threonine protein kinase plant-type"/>
    <property type="match status" value="1"/>
</dbReference>
<dbReference type="FunFam" id="3.80.10.10:FF:000095">
    <property type="entry name" value="LRR receptor-like serine/threonine-protein kinase GSO1"/>
    <property type="match status" value="2"/>
</dbReference>
<keyword evidence="5" id="KW-0723">Serine/threonine-protein kinase</keyword>
<dbReference type="Pfam" id="PF13855">
    <property type="entry name" value="LRR_8"/>
    <property type="match status" value="1"/>
</dbReference>
<evidence type="ECO:0000256" key="19">
    <source>
        <dbReference type="ARBA" id="ARBA00047899"/>
    </source>
</evidence>
<dbReference type="SUPFAM" id="SSF52047">
    <property type="entry name" value="RNI-like"/>
    <property type="match status" value="2"/>
</dbReference>
<dbReference type="Pfam" id="PF08263">
    <property type="entry name" value="LRRNT_2"/>
    <property type="match status" value="1"/>
</dbReference>
<evidence type="ECO:0000256" key="13">
    <source>
        <dbReference type="ARBA" id="ARBA00022777"/>
    </source>
</evidence>
<feature type="domain" description="Protein kinase" evidence="23">
    <location>
        <begin position="904"/>
        <end position="1185"/>
    </location>
</feature>
<evidence type="ECO:0000256" key="8">
    <source>
        <dbReference type="ARBA" id="ARBA00022679"/>
    </source>
</evidence>
<dbReference type="InterPro" id="IPR050647">
    <property type="entry name" value="Plant_LRR-RLKs"/>
</dbReference>
<dbReference type="PANTHER" id="PTHR48056:SF73">
    <property type="entry name" value="LRR RECEPTOR-LIKE SERINE_THREONINE-PROTEIN KINASE EFR"/>
    <property type="match status" value="1"/>
</dbReference>
<evidence type="ECO:0000256" key="3">
    <source>
        <dbReference type="ARBA" id="ARBA00012513"/>
    </source>
</evidence>
<dbReference type="SUPFAM" id="SSF52058">
    <property type="entry name" value="L domain-like"/>
    <property type="match status" value="1"/>
</dbReference>
<name>A0AAD7M4T7_QUISA</name>
<evidence type="ECO:0000256" key="14">
    <source>
        <dbReference type="ARBA" id="ARBA00022840"/>
    </source>
</evidence>
<keyword evidence="10" id="KW-0732">Signal</keyword>
<organism evidence="24 25">
    <name type="scientific">Quillaja saponaria</name>
    <name type="common">Soap bark tree</name>
    <dbReference type="NCBI Taxonomy" id="32244"/>
    <lineage>
        <taxon>Eukaryota</taxon>
        <taxon>Viridiplantae</taxon>
        <taxon>Streptophyta</taxon>
        <taxon>Embryophyta</taxon>
        <taxon>Tracheophyta</taxon>
        <taxon>Spermatophyta</taxon>
        <taxon>Magnoliopsida</taxon>
        <taxon>eudicotyledons</taxon>
        <taxon>Gunneridae</taxon>
        <taxon>Pentapetalae</taxon>
        <taxon>rosids</taxon>
        <taxon>fabids</taxon>
        <taxon>Fabales</taxon>
        <taxon>Quillajaceae</taxon>
        <taxon>Quillaja</taxon>
    </lineage>
</organism>
<dbReference type="EMBL" id="JARAOO010000005">
    <property type="protein sequence ID" value="KAJ7968725.1"/>
    <property type="molecule type" value="Genomic_DNA"/>
</dbReference>
<dbReference type="GO" id="GO:0033612">
    <property type="term" value="F:receptor serine/threonine kinase binding"/>
    <property type="evidence" value="ECO:0007669"/>
    <property type="project" value="TreeGrafter"/>
</dbReference>
<keyword evidence="9 22" id="KW-0812">Transmembrane</keyword>
<sequence length="1185" mass="131455">MVRFCFCFISIFTLSLQCFMSCLFALSMSNFTIDQSALLALKSSFTLESPHNLLSNNWSISSSVCTWIGVTCGIRHRRVTALNLTNMDLSGTIPPQLGNLTFLVDLDLTGNNFYGHLPKELAMLRRLKMINLSQNMFNGEIPSWVGGLHDLQHLILHQNNFSGFLPLFLSNLSKLETLDLSKNTIEGNIQPEIGRLSNLKILRMAGNQLSGVIPSTIFNISGLQLFSLAFNNLFGSIPKEIGGLQELRIIYLQDNRLSGSLPLTIFNNSVLQYLQLHINNFTGNLPPDMCLGLPKLESLFLYTNKFSGQLPVDWHQCKELKQLILSENEFSGHIPEDIGNLNMLQELNLQTNKLEGPIPGPFFNISSLRVLSLLDNNFQGNLPWDMCHQLPLLEQIDLAINNFVGSIPRSIGNCTALTLISFGENSFTGSIPPEIADLSNLEDLSFGNNCLTGSIPPNLFNISTLKHLYLSFNSLSGILPLNIGYGLGNIEELDLGANKLSGQIPSSFSNASKLIRLELAGNSLTGAIPDSLGNLKDLQFLNLETNNLTNDPVSSDISFLSSLTRCKQLKVLSLAQNPLHGKLPNSVGNFSSSFQDFYMWDCEITGSIPQEIGNLSGLIRLDFSGNDIGGSIPTKIKELMNLQQLNLEENRLDGSFPDEFCQLKNLDGLILSHNKIYGPMPECLGNLTFLRQLYIDSNNLTSKIPSLFWSLKDMLEINLSSNALNGSLPPEIKNLRAITLLDLSWNEISGSIPNTVGSLLTLQLLNLSHNALFGTIPKSLELLVDLTYLNVSYNKLQGEVPSGGTFVNFTAESFMMNNGLCGRSNLKVPPCVTKKIDHQMSTRKLIMLKIILPVIISVILLLSCVTLWIYWSKKTVGSTEKELSTIGVPRRISYYELLQATNTFDESNLLGKGSFGSVFKGRLPSGLVIAVKVFNFDMEAASRSFDVECEAMRNIRHRNLIKIISSCSNNVDFKALVMEFMQNGSLEKWLYAHNYCLDFFQRLNIMIDVASALEYLHHGYSTPVVHCDLKPSNILLDEDMVAHVADFGMAKLLDEGESRTQTNTVATIGYIAPEYGSKGIVSPKGDVYSYGIMLMETFTRRKPTDEMFMGDLSLKSWVNESVPQATIEVVDSNLLRGEKERIAAIVLSITSIMELALNCCADSPEERINIKDVVASLNKIKFNFM</sequence>
<keyword evidence="17 24" id="KW-0675">Receptor</keyword>
<dbReference type="Gene3D" id="1.10.510.10">
    <property type="entry name" value="Transferase(Phosphotransferase) domain 1"/>
    <property type="match status" value="1"/>
</dbReference>
<dbReference type="Gene3D" id="3.30.200.20">
    <property type="entry name" value="Phosphorylase Kinase, domain 1"/>
    <property type="match status" value="1"/>
</dbReference>
<comment type="similarity">
    <text evidence="2">Belongs to the protein kinase superfamily. Ser/Thr protein kinase family.</text>
</comment>
<dbReference type="FunFam" id="1.10.510.10:FF:000358">
    <property type="entry name" value="Putative leucine-rich repeat receptor-like serine/threonine-protein kinase"/>
    <property type="match status" value="1"/>
</dbReference>
<keyword evidence="12 21" id="KW-0547">Nucleotide-binding</keyword>
<keyword evidence="25" id="KW-1185">Reference proteome</keyword>
<keyword evidence="11" id="KW-0677">Repeat</keyword>
<dbReference type="EC" id="2.7.11.1" evidence="3"/>
<dbReference type="SUPFAM" id="SSF56112">
    <property type="entry name" value="Protein kinase-like (PK-like)"/>
    <property type="match status" value="1"/>
</dbReference>
<evidence type="ECO:0000256" key="5">
    <source>
        <dbReference type="ARBA" id="ARBA00022527"/>
    </source>
</evidence>
<evidence type="ECO:0000256" key="22">
    <source>
        <dbReference type="SAM" id="Phobius"/>
    </source>
</evidence>
<dbReference type="InterPro" id="IPR008271">
    <property type="entry name" value="Ser/Thr_kinase_AS"/>
</dbReference>
<dbReference type="InterPro" id="IPR032675">
    <property type="entry name" value="LRR_dom_sf"/>
</dbReference>
<dbReference type="InterPro" id="IPR001611">
    <property type="entry name" value="Leu-rich_rpt"/>
</dbReference>
<accession>A0AAD7M4T7</accession>
<evidence type="ECO:0000256" key="12">
    <source>
        <dbReference type="ARBA" id="ARBA00022741"/>
    </source>
</evidence>
<evidence type="ECO:0000256" key="18">
    <source>
        <dbReference type="ARBA" id="ARBA00023180"/>
    </source>
</evidence>
<reference evidence="24" key="1">
    <citation type="journal article" date="2023" name="Science">
        <title>Elucidation of the pathway for biosynthesis of saponin adjuvants from the soapbark tree.</title>
        <authorList>
            <person name="Reed J."/>
            <person name="Orme A."/>
            <person name="El-Demerdash A."/>
            <person name="Owen C."/>
            <person name="Martin L.B.B."/>
            <person name="Misra R.C."/>
            <person name="Kikuchi S."/>
            <person name="Rejzek M."/>
            <person name="Martin A.C."/>
            <person name="Harkess A."/>
            <person name="Leebens-Mack J."/>
            <person name="Louveau T."/>
            <person name="Stephenson M.J."/>
            <person name="Osbourn A."/>
        </authorList>
    </citation>
    <scope>NUCLEOTIDE SEQUENCE</scope>
    <source>
        <strain evidence="24">S10</strain>
    </source>
</reference>
<evidence type="ECO:0000256" key="7">
    <source>
        <dbReference type="ARBA" id="ARBA00022614"/>
    </source>
</evidence>
<dbReference type="Pfam" id="PF23598">
    <property type="entry name" value="LRR_14"/>
    <property type="match status" value="2"/>
</dbReference>
<dbReference type="InterPro" id="IPR017441">
    <property type="entry name" value="Protein_kinase_ATP_BS"/>
</dbReference>
<dbReference type="Proteomes" id="UP001163823">
    <property type="component" value="Chromosome 5"/>
</dbReference>
<protein>
    <recommendedName>
        <fullName evidence="3">non-specific serine/threonine protein kinase</fullName>
        <ecNumber evidence="3">2.7.11.1</ecNumber>
    </recommendedName>
</protein>
<keyword evidence="13 24" id="KW-0418">Kinase</keyword>
<dbReference type="GO" id="GO:0005886">
    <property type="term" value="C:plasma membrane"/>
    <property type="evidence" value="ECO:0007669"/>
    <property type="project" value="UniProtKB-SubCell"/>
</dbReference>